<comment type="caution">
    <text evidence="1">The sequence shown here is derived from an EMBL/GenBank/DDBJ whole genome shotgun (WGS) entry which is preliminary data.</text>
</comment>
<dbReference type="Proteomes" id="UP000306630">
    <property type="component" value="Unassembled WGS sequence"/>
</dbReference>
<sequence length="116" mass="13107">MELKDNNTTPIQRLREFVKWAQGQGFCKSEYDFERICSLSPKYISNNMHTGKGNIGTEMLGRIIKAFPQLNLAWICTGEGAMTMQGGGDLNADYKLAYEAAMQQINILNNIIKKQK</sequence>
<evidence type="ECO:0000313" key="2">
    <source>
        <dbReference type="Proteomes" id="UP000306630"/>
    </source>
</evidence>
<dbReference type="RefSeq" id="WP_135992875.1">
    <property type="nucleotide sequence ID" value="NZ_CBFGDC010000003.1"/>
</dbReference>
<organism evidence="1 2">
    <name type="scientific">Muribaculum intestinale</name>
    <dbReference type="NCBI Taxonomy" id="1796646"/>
    <lineage>
        <taxon>Bacteria</taxon>
        <taxon>Pseudomonadati</taxon>
        <taxon>Bacteroidota</taxon>
        <taxon>Bacteroidia</taxon>
        <taxon>Bacteroidales</taxon>
        <taxon>Muribaculaceae</taxon>
        <taxon>Muribaculum</taxon>
    </lineage>
</organism>
<proteinExistence type="predicted"/>
<evidence type="ECO:0000313" key="1">
    <source>
        <dbReference type="EMBL" id="TGY75490.1"/>
    </source>
</evidence>
<dbReference type="EMBL" id="SRYD01000011">
    <property type="protein sequence ID" value="TGY75490.1"/>
    <property type="molecule type" value="Genomic_DNA"/>
</dbReference>
<gene>
    <name evidence="1" type="ORF">E5333_03710</name>
</gene>
<protein>
    <submittedName>
        <fullName evidence="1">Uncharacterized protein</fullName>
    </submittedName>
</protein>
<dbReference type="AlphaFoldDB" id="A0A4S2G0W4"/>
<reference evidence="1 2" key="1">
    <citation type="submission" date="2019-04" db="EMBL/GenBank/DDBJ databases">
        <title>Microbes associate with the intestines of laboratory mice.</title>
        <authorList>
            <person name="Navarre W."/>
            <person name="Wong E."/>
            <person name="Huang K."/>
            <person name="Tropini C."/>
            <person name="Ng K."/>
            <person name="Yu B."/>
        </authorList>
    </citation>
    <scope>NUCLEOTIDE SEQUENCE [LARGE SCALE GENOMIC DNA]</scope>
    <source>
        <strain evidence="1 2">NM06_A21</strain>
    </source>
</reference>
<accession>A0A4S2G0W4</accession>
<name>A0A4S2G0W4_9BACT</name>